<keyword evidence="2" id="KW-0812">Transmembrane</keyword>
<comment type="caution">
    <text evidence="5">The sequence shown here is derived from an EMBL/GenBank/DDBJ whole genome shotgun (WGS) entry which is preliminary data.</text>
</comment>
<evidence type="ECO:0000256" key="4">
    <source>
        <dbReference type="ARBA" id="ARBA00023136"/>
    </source>
</evidence>
<dbReference type="EMBL" id="CAJJDO010000010">
    <property type="protein sequence ID" value="CAD8141415.1"/>
    <property type="molecule type" value="Genomic_DNA"/>
</dbReference>
<dbReference type="Pfam" id="PF05277">
    <property type="entry name" value="DUF726"/>
    <property type="match status" value="1"/>
</dbReference>
<dbReference type="AlphaFoldDB" id="A0A8S1SL80"/>
<evidence type="ECO:0000256" key="2">
    <source>
        <dbReference type="ARBA" id="ARBA00022692"/>
    </source>
</evidence>
<keyword evidence="3" id="KW-1133">Transmembrane helix</keyword>
<comment type="subcellular location">
    <subcellularLocation>
        <location evidence="1">Membrane</location>
        <topology evidence="1">Multi-pass membrane protein</topology>
    </subcellularLocation>
</comment>
<dbReference type="PANTHER" id="PTHR17920">
    <property type="entry name" value="TRANSMEMBRANE AND COILED-COIL DOMAIN-CONTAINING PROTEIN 4 TMCO4"/>
    <property type="match status" value="1"/>
</dbReference>
<proteinExistence type="predicted"/>
<evidence type="ECO:0000313" key="6">
    <source>
        <dbReference type="Proteomes" id="UP000689195"/>
    </source>
</evidence>
<dbReference type="Proteomes" id="UP000689195">
    <property type="component" value="Unassembled WGS sequence"/>
</dbReference>
<dbReference type="GO" id="GO:0016020">
    <property type="term" value="C:membrane"/>
    <property type="evidence" value="ECO:0007669"/>
    <property type="project" value="UniProtKB-SubCell"/>
</dbReference>
<protein>
    <recommendedName>
        <fullName evidence="7">DUF726 domain protein</fullName>
    </recommendedName>
</protein>
<evidence type="ECO:0000256" key="3">
    <source>
        <dbReference type="ARBA" id="ARBA00022989"/>
    </source>
</evidence>
<dbReference type="PANTHER" id="PTHR17920:SF3">
    <property type="entry name" value="TRANSMEMBRANE AND COILED-COIL DOMAIN-CONTAINING PROTEIN 4"/>
    <property type="match status" value="1"/>
</dbReference>
<sequence length="852" mass="100299">METAQNVIPKNLTTYFNTVIGALNIFQTMSNKFYPEYMDVNNAKNFQIDDPTVYSSIYQGNPQLENNKRKSRNLKIEHYKIVNQFLDKYNFDKQFNSEIIGQHFFKEAIGCCYIDLQEIINDKTGLFYQQTGILDKTKWLNQAIDEVSLILLEYFKGQFKKEQIFDEYIVSFAEIQNFVYKKVIKRAKSTQKDNYIKLKQKIKQYFKELHDTDIQFETICNQIKLKTIELLDAKTLIEKQYKIQMDSFQDYISQNYGFNLTNAIIYKYCQKLKRNYVSKAQESFTPYLNFDFQDKYKDYLALIEFYLMQYFHNKQFVEGITKQDLNSNLQYLIYSIEWIQSSVEADEALFLLDSLSNYNSNISQSNSQIFWNQQFSVNVLANFKNHNKQRCEKAIQWWFDQVDQQTNIQVICQIYLILAGIKFQDDKLIFGDYEPSKRNAFSLILRQLNNGKFQYLNNSLMKLCEQVTHKIQFQIINEIENRLKNNTQDQLDNVMQLPFQIELASTQVLVFLYGRGQNQLQINLEFYKKYECLKMIIQPENGNNLTAIKDQQFSQFQKQFEEIKLKLIENQKKKMQPNDLPGSLIFPSQIYFQLLSKQDHNSNVITLCISGFLSGDEDKQSQWGELLHSCSGTVIGLHWNCSETKEFFTTVTQSLAQNLIPQILSKVNFFGVAMSAVQLITQNPYEKAHKEAERVGKYLAYLIADYQLFGNRQINIICHSLGSVIVLECIKELDKIFEKQKKQFINEVMIMGGVADVYKLQKRRWNAVAGRIYNIYSKKDLILNYVLTVAKLFDSPCGLKPIYLGYKQVINCDFTEIVNGHSDYWNKMMKLLMHSDFNNDFKFMTSSIKEIF</sequence>
<keyword evidence="6" id="KW-1185">Reference proteome</keyword>
<organism evidence="5 6">
    <name type="scientific">Paramecium pentaurelia</name>
    <dbReference type="NCBI Taxonomy" id="43138"/>
    <lineage>
        <taxon>Eukaryota</taxon>
        <taxon>Sar</taxon>
        <taxon>Alveolata</taxon>
        <taxon>Ciliophora</taxon>
        <taxon>Intramacronucleata</taxon>
        <taxon>Oligohymenophorea</taxon>
        <taxon>Peniculida</taxon>
        <taxon>Parameciidae</taxon>
        <taxon>Paramecium</taxon>
    </lineage>
</organism>
<reference evidence="5" key="1">
    <citation type="submission" date="2021-01" db="EMBL/GenBank/DDBJ databases">
        <authorList>
            <consortium name="Genoscope - CEA"/>
            <person name="William W."/>
        </authorList>
    </citation>
    <scope>NUCLEOTIDE SEQUENCE</scope>
</reference>
<gene>
    <name evidence="5" type="ORF">PPENT_87.1.T0100103</name>
</gene>
<accession>A0A8S1SL80</accession>
<name>A0A8S1SL80_9CILI</name>
<dbReference type="OrthoDB" id="313487at2759"/>
<keyword evidence="4" id="KW-0472">Membrane</keyword>
<evidence type="ECO:0000256" key="1">
    <source>
        <dbReference type="ARBA" id="ARBA00004141"/>
    </source>
</evidence>
<evidence type="ECO:0008006" key="7">
    <source>
        <dbReference type="Google" id="ProtNLM"/>
    </source>
</evidence>
<dbReference type="InterPro" id="IPR007941">
    <property type="entry name" value="DUF726"/>
</dbReference>
<evidence type="ECO:0000313" key="5">
    <source>
        <dbReference type="EMBL" id="CAD8141415.1"/>
    </source>
</evidence>